<sequence length="106" mass="11651">MKSPQTQMLKGAVVDSQVCIWNGALSFDTAVVELLSLPALGSVSYSQRSLCNLSMGVRMGMSPCCCCAWRFDTAVYCSGVLLVCEQQQQQRFEARLPPSEGEAFRF</sequence>
<dbReference type="EMBL" id="JAGDFM010000172">
    <property type="protein sequence ID" value="KAG7383614.1"/>
    <property type="molecule type" value="Genomic_DNA"/>
</dbReference>
<reference evidence="1" key="1">
    <citation type="submission" date="2021-02" db="EMBL/GenBank/DDBJ databases">
        <authorList>
            <person name="Palmer J.M."/>
        </authorList>
    </citation>
    <scope>NUCLEOTIDE SEQUENCE</scope>
    <source>
        <strain evidence="1">SCRP734</strain>
    </source>
</reference>
<name>A0A8T1VVQ2_9STRA</name>
<proteinExistence type="predicted"/>
<dbReference type="Proteomes" id="UP000694044">
    <property type="component" value="Unassembled WGS sequence"/>
</dbReference>
<organism evidence="1 2">
    <name type="scientific">Phytophthora pseudosyringae</name>
    <dbReference type="NCBI Taxonomy" id="221518"/>
    <lineage>
        <taxon>Eukaryota</taxon>
        <taxon>Sar</taxon>
        <taxon>Stramenopiles</taxon>
        <taxon>Oomycota</taxon>
        <taxon>Peronosporomycetes</taxon>
        <taxon>Peronosporales</taxon>
        <taxon>Peronosporaceae</taxon>
        <taxon>Phytophthora</taxon>
    </lineage>
</organism>
<gene>
    <name evidence="1" type="ORF">PHYPSEUDO_003540</name>
</gene>
<evidence type="ECO:0000313" key="2">
    <source>
        <dbReference type="Proteomes" id="UP000694044"/>
    </source>
</evidence>
<dbReference type="AlphaFoldDB" id="A0A8T1VVQ2"/>
<comment type="caution">
    <text evidence="1">The sequence shown here is derived from an EMBL/GenBank/DDBJ whole genome shotgun (WGS) entry which is preliminary data.</text>
</comment>
<evidence type="ECO:0000313" key="1">
    <source>
        <dbReference type="EMBL" id="KAG7383614.1"/>
    </source>
</evidence>
<accession>A0A8T1VVQ2</accession>
<protein>
    <submittedName>
        <fullName evidence="1">Uncharacterized protein</fullName>
    </submittedName>
</protein>
<keyword evidence="2" id="KW-1185">Reference proteome</keyword>